<keyword evidence="5 7" id="KW-0472">Membrane</keyword>
<feature type="transmembrane region" description="Helical" evidence="7">
    <location>
        <begin position="98"/>
        <end position="118"/>
    </location>
</feature>
<feature type="transmembrane region" description="Helical" evidence="7">
    <location>
        <begin position="354"/>
        <end position="373"/>
    </location>
</feature>
<protein>
    <submittedName>
        <fullName evidence="9">MBOAT family protein</fullName>
    </submittedName>
</protein>
<evidence type="ECO:0000256" key="1">
    <source>
        <dbReference type="ARBA" id="ARBA00004141"/>
    </source>
</evidence>
<keyword evidence="6" id="KW-0012">Acyltransferase</keyword>
<dbReference type="PANTHER" id="PTHR13906:SF4">
    <property type="entry name" value="LYSOPHOSPHOLIPID ACYLTRANSFERASE 6"/>
    <property type="match status" value="1"/>
</dbReference>
<evidence type="ECO:0000313" key="8">
    <source>
        <dbReference type="Proteomes" id="UP000095283"/>
    </source>
</evidence>
<evidence type="ECO:0000313" key="9">
    <source>
        <dbReference type="WBParaSite" id="Hba_21609"/>
    </source>
</evidence>
<keyword evidence="3 7" id="KW-0812">Transmembrane</keyword>
<keyword evidence="4 7" id="KW-1133">Transmembrane helix</keyword>
<dbReference type="AlphaFoldDB" id="A0A1I7XV25"/>
<dbReference type="PANTHER" id="PTHR13906">
    <property type="entry name" value="PORCUPINE"/>
    <property type="match status" value="1"/>
</dbReference>
<evidence type="ECO:0000256" key="2">
    <source>
        <dbReference type="ARBA" id="ARBA00022679"/>
    </source>
</evidence>
<name>A0A1I7XV25_HETBA</name>
<keyword evidence="2" id="KW-0808">Transferase</keyword>
<evidence type="ECO:0000256" key="6">
    <source>
        <dbReference type="ARBA" id="ARBA00023315"/>
    </source>
</evidence>
<comment type="subcellular location">
    <subcellularLocation>
        <location evidence="1">Membrane</location>
        <topology evidence="1">Multi-pass membrane protein</topology>
    </subcellularLocation>
</comment>
<dbReference type="GO" id="GO:0030258">
    <property type="term" value="P:lipid modification"/>
    <property type="evidence" value="ECO:0007669"/>
    <property type="project" value="TreeGrafter"/>
</dbReference>
<feature type="transmembrane region" description="Helical" evidence="7">
    <location>
        <begin position="276"/>
        <end position="297"/>
    </location>
</feature>
<dbReference type="InterPro" id="IPR049941">
    <property type="entry name" value="LPLAT_7/PORCN-like"/>
</dbReference>
<dbReference type="InterPro" id="IPR004299">
    <property type="entry name" value="MBOAT_fam"/>
</dbReference>
<evidence type="ECO:0000256" key="5">
    <source>
        <dbReference type="ARBA" id="ARBA00023136"/>
    </source>
</evidence>
<reference evidence="9" key="1">
    <citation type="submission" date="2016-11" db="UniProtKB">
        <authorList>
            <consortium name="WormBaseParasite"/>
        </authorList>
    </citation>
    <scope>IDENTIFICATION</scope>
</reference>
<dbReference type="GO" id="GO:0016746">
    <property type="term" value="F:acyltransferase activity"/>
    <property type="evidence" value="ECO:0007669"/>
    <property type="project" value="UniProtKB-KW"/>
</dbReference>
<sequence>MPGIHTFYDGSTVMQPISNLIGVEVDKVNFVLCMFSSLPLAFIYNKFMQANQVSRQIRTLFPLLIGLAFCFFCFGRAVKHLLANCLVSYALMYLAPSKHVHILVFIFSMGYLMVIHFYRWLILSAYYLDITGPIMVAVQKITTLAFSLHDGRARKKEDLTELQKREAIKYLTLPYFQWFMWWFIVILLIRINYYFAWTFADAVCNMSGFGFSGFDENGSAKWELCTNVKPYQVEMAQSFKETLDGWNIQTGGWLRRIAYDRTPISMRTIATYVLSATWHGVSIGYYITFFTGALFTLAAQTFRRCMRWRFVDFPKYKLVYDFVTFFSTKVALAYATYAFVTMDWDPAITVYKRVYFVVHILAIAILYVLPIFCHPQKKGITVAKEPEKNRWTMVSETDVVLKKNV</sequence>
<accession>A0A1I7XV25</accession>
<feature type="transmembrane region" description="Helical" evidence="7">
    <location>
        <begin position="175"/>
        <end position="196"/>
    </location>
</feature>
<dbReference type="GO" id="GO:0016020">
    <property type="term" value="C:membrane"/>
    <property type="evidence" value="ECO:0007669"/>
    <property type="project" value="UniProtKB-SubCell"/>
</dbReference>
<proteinExistence type="predicted"/>
<dbReference type="Proteomes" id="UP000095283">
    <property type="component" value="Unplaced"/>
</dbReference>
<feature type="transmembrane region" description="Helical" evidence="7">
    <location>
        <begin position="28"/>
        <end position="47"/>
    </location>
</feature>
<feature type="transmembrane region" description="Helical" evidence="7">
    <location>
        <begin position="318"/>
        <end position="342"/>
    </location>
</feature>
<dbReference type="Pfam" id="PF03062">
    <property type="entry name" value="MBOAT"/>
    <property type="match status" value="1"/>
</dbReference>
<feature type="transmembrane region" description="Helical" evidence="7">
    <location>
        <begin position="59"/>
        <end position="78"/>
    </location>
</feature>
<organism evidence="8 9">
    <name type="scientific">Heterorhabditis bacteriophora</name>
    <name type="common">Entomopathogenic nematode worm</name>
    <dbReference type="NCBI Taxonomy" id="37862"/>
    <lineage>
        <taxon>Eukaryota</taxon>
        <taxon>Metazoa</taxon>
        <taxon>Ecdysozoa</taxon>
        <taxon>Nematoda</taxon>
        <taxon>Chromadorea</taxon>
        <taxon>Rhabditida</taxon>
        <taxon>Rhabditina</taxon>
        <taxon>Rhabditomorpha</taxon>
        <taxon>Strongyloidea</taxon>
        <taxon>Heterorhabditidae</taxon>
        <taxon>Heterorhabditis</taxon>
    </lineage>
</organism>
<keyword evidence="8" id="KW-1185">Reference proteome</keyword>
<dbReference type="WBParaSite" id="Hba_21609">
    <property type="protein sequence ID" value="Hba_21609"/>
    <property type="gene ID" value="Hba_21609"/>
</dbReference>
<evidence type="ECO:0000256" key="7">
    <source>
        <dbReference type="SAM" id="Phobius"/>
    </source>
</evidence>
<evidence type="ECO:0000256" key="3">
    <source>
        <dbReference type="ARBA" id="ARBA00022692"/>
    </source>
</evidence>
<evidence type="ECO:0000256" key="4">
    <source>
        <dbReference type="ARBA" id="ARBA00022989"/>
    </source>
</evidence>